<sequence length="622" mass="66599">MPGYQLSASGQHLPSTQAAAPIVRSWERCASATADLHDDPVALRHGDLQERLEQHACVLRAAQPEIETLAGMVASASSLVLLADASGVILQASGNTGFLQRADHVALRPGVSWAENHRGTNAIGTALIEAAALRVHGAEHFLRRNQILSCHAAPIRSPRGDILGVLDISGDAGRMHAYALSLASMCARQVANRVIEQAGERCLYLVFHKQASLLDSVERGLLLIEDERIVGANDAAVALLGATWPALLDQPLDGWLVDWRAVARTPGRVHTPQGAPFHAVLRQGGHARSLPAPPRPPRAVPAQAPEETLPALAPALQAGFERARRALDGGLSVLLQGETGAGKEVYAQHLYRRSIWRDGPFVAVNCGALPESLIEAELFGYEPGAYTGARRLGARGRLREADGGVLFLDEIGDMPLALQTRLLRALQERMVQPLGADKAVPVNFGLVSATHRDLDAMIAAGEFRADLYYRLHDYAVPLPRLRERDDLRPFICAALRALDDTPAGLTLADDALDALAAYAWPGNYRQLRSVLRTLALFHPPGSLIHRHHLPAAIAAPAVHAADGAAPRPGVAAPPAAPATLRDASLHRIDQALARHGGNIAGAAHELGIHRSTLYRHLARQRG</sequence>
<dbReference type="Gene3D" id="1.10.10.60">
    <property type="entry name" value="Homeodomain-like"/>
    <property type="match status" value="1"/>
</dbReference>
<dbReference type="InterPro" id="IPR058031">
    <property type="entry name" value="AAA_lid_NorR"/>
</dbReference>
<dbReference type="InterPro" id="IPR027417">
    <property type="entry name" value="P-loop_NTPase"/>
</dbReference>
<dbReference type="GO" id="GO:0005524">
    <property type="term" value="F:ATP binding"/>
    <property type="evidence" value="ECO:0007669"/>
    <property type="project" value="UniProtKB-KW"/>
</dbReference>
<dbReference type="GO" id="GO:0043565">
    <property type="term" value="F:sequence-specific DNA binding"/>
    <property type="evidence" value="ECO:0007669"/>
    <property type="project" value="InterPro"/>
</dbReference>
<dbReference type="InterPro" id="IPR002078">
    <property type="entry name" value="Sigma_54_int"/>
</dbReference>
<dbReference type="Pfam" id="PF02954">
    <property type="entry name" value="HTH_8"/>
    <property type="match status" value="1"/>
</dbReference>
<proteinExistence type="predicted"/>
<dbReference type="OrthoDB" id="9761705at2"/>
<dbReference type="InterPro" id="IPR003018">
    <property type="entry name" value="GAF"/>
</dbReference>
<dbReference type="InterPro" id="IPR009057">
    <property type="entry name" value="Homeodomain-like_sf"/>
</dbReference>
<dbReference type="HOGENOM" id="CLU_000445_8_12_4"/>
<dbReference type="RefSeq" id="WP_003812246.1">
    <property type="nucleotide sequence ID" value="NC_019382.1"/>
</dbReference>
<dbReference type="SUPFAM" id="SSF52540">
    <property type="entry name" value="P-loop containing nucleoside triphosphate hydrolases"/>
    <property type="match status" value="1"/>
</dbReference>
<keyword evidence="4" id="KW-0238">DNA-binding</keyword>
<dbReference type="Pfam" id="PF01590">
    <property type="entry name" value="GAF"/>
    <property type="match status" value="1"/>
</dbReference>
<keyword evidence="5" id="KW-0804">Transcription</keyword>
<dbReference type="PROSITE" id="PS00675">
    <property type="entry name" value="SIGMA54_INTERACT_1"/>
    <property type="match status" value="1"/>
</dbReference>
<evidence type="ECO:0000256" key="2">
    <source>
        <dbReference type="ARBA" id="ARBA00022840"/>
    </source>
</evidence>
<dbReference type="InterPro" id="IPR002197">
    <property type="entry name" value="HTH_Fis"/>
</dbReference>
<evidence type="ECO:0000256" key="5">
    <source>
        <dbReference type="ARBA" id="ARBA00023163"/>
    </source>
</evidence>
<dbReference type="FunFam" id="3.40.50.300:FF:000006">
    <property type="entry name" value="DNA-binding transcriptional regulator NtrC"/>
    <property type="match status" value="1"/>
</dbReference>
<reference evidence="7 8" key="1">
    <citation type="journal article" date="2012" name="BMC Genomics">
        <title>Comparative genomics of the classical Bordetella subspecies: the evolution and exchange of virulence-associated diversity amongst closely related pathogens.</title>
        <authorList>
            <person name="Park J."/>
            <person name="Zhang Y."/>
            <person name="Buboltz A.M."/>
            <person name="Zhang X."/>
            <person name="Schuster S.C."/>
            <person name="Ahuja U."/>
            <person name="Liu M."/>
            <person name="Miller J.F."/>
            <person name="Sebaihia M."/>
            <person name="Bentley S.D."/>
            <person name="Parkhill J."/>
            <person name="Harvill E.T."/>
        </authorList>
    </citation>
    <scope>NUCLEOTIDE SEQUENCE [LARGE SCALE GENOMIC DNA]</scope>
    <source>
        <strain evidence="7 8">253</strain>
    </source>
</reference>
<dbReference type="SUPFAM" id="SSF46689">
    <property type="entry name" value="Homeodomain-like"/>
    <property type="match status" value="1"/>
</dbReference>
<feature type="domain" description="Sigma-54 factor interaction" evidence="6">
    <location>
        <begin position="309"/>
        <end position="536"/>
    </location>
</feature>
<dbReference type="PANTHER" id="PTHR32071">
    <property type="entry name" value="TRANSCRIPTIONAL REGULATORY PROTEIN"/>
    <property type="match status" value="1"/>
</dbReference>
<evidence type="ECO:0000256" key="1">
    <source>
        <dbReference type="ARBA" id="ARBA00022741"/>
    </source>
</evidence>
<keyword evidence="1" id="KW-0547">Nucleotide-binding</keyword>
<dbReference type="InterPro" id="IPR025662">
    <property type="entry name" value="Sigma_54_int_dom_ATP-bd_1"/>
</dbReference>
<gene>
    <name evidence="7" type="ORF">BN112_0213</name>
</gene>
<dbReference type="PANTHER" id="PTHR32071:SF77">
    <property type="entry name" value="TRANSCRIPTIONAL REGULATORY PROTEIN"/>
    <property type="match status" value="1"/>
</dbReference>
<dbReference type="Gene3D" id="1.10.8.60">
    <property type="match status" value="1"/>
</dbReference>
<evidence type="ECO:0000313" key="7">
    <source>
        <dbReference type="EMBL" id="CCJ52131.1"/>
    </source>
</evidence>
<evidence type="ECO:0000256" key="4">
    <source>
        <dbReference type="ARBA" id="ARBA00023125"/>
    </source>
</evidence>
<organism evidence="7 8">
    <name type="scientific">Bordetella bronchiseptica 253</name>
    <dbReference type="NCBI Taxonomy" id="568707"/>
    <lineage>
        <taxon>Bacteria</taxon>
        <taxon>Pseudomonadati</taxon>
        <taxon>Pseudomonadota</taxon>
        <taxon>Betaproteobacteria</taxon>
        <taxon>Burkholderiales</taxon>
        <taxon>Alcaligenaceae</taxon>
        <taxon>Bordetella</taxon>
    </lineage>
</organism>
<dbReference type="InterPro" id="IPR029016">
    <property type="entry name" value="GAF-like_dom_sf"/>
</dbReference>
<dbReference type="Gene3D" id="3.40.50.300">
    <property type="entry name" value="P-loop containing nucleotide triphosphate hydrolases"/>
    <property type="match status" value="1"/>
</dbReference>
<evidence type="ECO:0000256" key="3">
    <source>
        <dbReference type="ARBA" id="ARBA00023015"/>
    </source>
</evidence>
<dbReference type="Pfam" id="PF25601">
    <property type="entry name" value="AAA_lid_14"/>
    <property type="match status" value="1"/>
</dbReference>
<name>A0A0C6NZH3_BORBO</name>
<dbReference type="Proteomes" id="UP000007564">
    <property type="component" value="Chromosome"/>
</dbReference>
<dbReference type="Pfam" id="PF00158">
    <property type="entry name" value="Sigma54_activat"/>
    <property type="match status" value="1"/>
</dbReference>
<dbReference type="SMART" id="SM00382">
    <property type="entry name" value="AAA"/>
    <property type="match status" value="1"/>
</dbReference>
<evidence type="ECO:0000313" key="8">
    <source>
        <dbReference type="Proteomes" id="UP000007564"/>
    </source>
</evidence>
<evidence type="ECO:0000259" key="6">
    <source>
        <dbReference type="PROSITE" id="PS50045"/>
    </source>
</evidence>
<accession>A0A0C6NZH3</accession>
<dbReference type="Gene3D" id="3.30.450.40">
    <property type="match status" value="1"/>
</dbReference>
<dbReference type="PROSITE" id="PS50045">
    <property type="entry name" value="SIGMA54_INTERACT_4"/>
    <property type="match status" value="1"/>
</dbReference>
<protein>
    <submittedName>
        <fullName evidence="7">Putative sigma-54-dependent transcriptional regulator</fullName>
    </submittedName>
</protein>
<keyword evidence="3" id="KW-0805">Transcription regulation</keyword>
<dbReference type="GO" id="GO:0006355">
    <property type="term" value="P:regulation of DNA-templated transcription"/>
    <property type="evidence" value="ECO:0007669"/>
    <property type="project" value="InterPro"/>
</dbReference>
<dbReference type="AlphaFoldDB" id="A0A0C6NZH3"/>
<dbReference type="CDD" id="cd00009">
    <property type="entry name" value="AAA"/>
    <property type="match status" value="1"/>
</dbReference>
<dbReference type="EMBL" id="HE965806">
    <property type="protein sequence ID" value="CCJ52131.1"/>
    <property type="molecule type" value="Genomic_DNA"/>
</dbReference>
<keyword evidence="2" id="KW-0067">ATP-binding</keyword>
<dbReference type="KEGG" id="bbh:BN112_0213"/>
<dbReference type="InterPro" id="IPR003593">
    <property type="entry name" value="AAA+_ATPase"/>
</dbReference>